<feature type="transmembrane region" description="Helical" evidence="7">
    <location>
        <begin position="21"/>
        <end position="40"/>
    </location>
</feature>
<dbReference type="Proteomes" id="UP000828236">
    <property type="component" value="Unassembled WGS sequence"/>
</dbReference>
<feature type="compositionally biased region" description="Polar residues" evidence="6">
    <location>
        <begin position="744"/>
        <end position="761"/>
    </location>
</feature>
<dbReference type="GO" id="GO:0005576">
    <property type="term" value="C:extracellular region"/>
    <property type="evidence" value="ECO:0007669"/>
    <property type="project" value="InterPro"/>
</dbReference>
<evidence type="ECO:0000256" key="4">
    <source>
        <dbReference type="ARBA" id="ARBA00023157"/>
    </source>
</evidence>
<gene>
    <name evidence="9" type="ORF">HUG17_10510</name>
</gene>
<dbReference type="GO" id="GO:0008061">
    <property type="term" value="F:chitin binding"/>
    <property type="evidence" value="ECO:0007669"/>
    <property type="project" value="UniProtKB-KW"/>
</dbReference>
<accession>A0A9D4NMG3</accession>
<keyword evidence="3" id="KW-0677">Repeat</keyword>
<feature type="compositionally biased region" description="Polar residues" evidence="6">
    <location>
        <begin position="369"/>
        <end position="397"/>
    </location>
</feature>
<evidence type="ECO:0000259" key="8">
    <source>
        <dbReference type="PROSITE" id="PS50940"/>
    </source>
</evidence>
<feature type="region of interest" description="Disordered" evidence="6">
    <location>
        <begin position="594"/>
        <end position="625"/>
    </location>
</feature>
<dbReference type="PANTHER" id="PTHR23301:SF0">
    <property type="entry name" value="CHITIN-BINDING TYPE-2 DOMAIN-CONTAINING PROTEIN-RELATED"/>
    <property type="match status" value="1"/>
</dbReference>
<dbReference type="Gene3D" id="2.170.140.10">
    <property type="entry name" value="Chitin binding domain"/>
    <property type="match status" value="1"/>
</dbReference>
<keyword evidence="5" id="KW-0325">Glycoprotein</keyword>
<sequence length="770" mass="89423">MNRSNRIINHHNNYRRRCCWSLWWCRLLFCIFFITSLFNYCSLLKSKLSNQSLQRFIHIHHHSTATTLLPPKSANTLSSTTLHGVGGDNDRSQQQRYIKNATDDHHHQNRLINLPMKMKTVANNIIINNDDDRMMKLAINNRTIGNNIDDRRNYYLTIISNDDDKNDQQLRTPPTTTTTTTSLPSAFICPEQFGYFADRKDCSRYYVCVFGDPLHEQCTGGLYFSAELQTCDWPQNVVCTILMTSSTTLATTNFNHDDDDGGRFKNMIIELNKTMKMTTIDNNNNNNNENGRKIIDNEKNRSTTTTTASAINFDYDNNNLDDDDNQNFDESIASFIDTNGEIYIHDDDDDDHTPNDLRYSLLEQRTNTIADPLSISTRPQQETTTMKSLNSRQQSGQKQDDGDDDDDEKLKVKINENENRYPEHLLPRLKIVKKQLKDFETESLLSSMTSSQRKMTQKNRQEKFSNNSNTKELDSRQNLVFDKNFINDDDDDGNNVIEQQPVMVMMMMKQNNSHHNQHHSSTTDGTITFTANDDLNDDYLNKRDLWNFNEFQTKFPSNGQSKQQRTMNHIIPMDSSYELNTKAIAFDSTRTSSLKNKISNNDLGDSIKNNSNQQQKQQPSAAAATSFNQDSFLQVFRRAQLSSPLNYNNNQTNNKDHQQRRRYLLPSLSFPMNRQQQQQQRFMNNNPRKSSIENRNTLAESKSNKQPRQDSQIIFYSYYRDNLRNSKNDDTFIRKRLNSLPTIQQQQHQSIVDVNNNSSMIHPSKPNDNE</sequence>
<evidence type="ECO:0000256" key="7">
    <source>
        <dbReference type="SAM" id="Phobius"/>
    </source>
</evidence>
<proteinExistence type="predicted"/>
<feature type="domain" description="Chitin-binding type-2" evidence="8">
    <location>
        <begin position="186"/>
        <end position="241"/>
    </location>
</feature>
<dbReference type="PROSITE" id="PS50940">
    <property type="entry name" value="CHIT_BIND_II"/>
    <property type="match status" value="1"/>
</dbReference>
<dbReference type="InterPro" id="IPR002557">
    <property type="entry name" value="Chitin-bd_dom"/>
</dbReference>
<feature type="region of interest" description="Disordered" evidence="6">
    <location>
        <begin position="281"/>
        <end position="303"/>
    </location>
</feature>
<reference evidence="9" key="1">
    <citation type="submission" date="2020-06" db="EMBL/GenBank/DDBJ databases">
        <authorList>
            <person name="Ji K."/>
            <person name="Li J."/>
        </authorList>
    </citation>
    <scope>NUCLEOTIDE SEQUENCE</scope>
    <source>
        <strain evidence="9">JKM2019</strain>
        <tissue evidence="9">Whole body</tissue>
    </source>
</reference>
<evidence type="ECO:0000256" key="1">
    <source>
        <dbReference type="ARBA" id="ARBA00022669"/>
    </source>
</evidence>
<reference evidence="9" key="2">
    <citation type="journal article" date="2021" name="World Allergy Organ. J.">
        <title>Chromosome-level assembly of Dermatophagoides farinae genome and transcriptome reveals two novel allergens Der f 37 and Der f 39.</title>
        <authorList>
            <person name="Chen J."/>
            <person name="Cai Z."/>
            <person name="Fan D."/>
            <person name="Hu J."/>
            <person name="Hou Y."/>
            <person name="He Y."/>
            <person name="Zhang Z."/>
            <person name="Zhao Z."/>
            <person name="Gao P."/>
            <person name="Hu W."/>
            <person name="Sun J."/>
            <person name="Li J."/>
            <person name="Ji K."/>
        </authorList>
    </citation>
    <scope>NUCLEOTIDE SEQUENCE</scope>
    <source>
        <strain evidence="9">JKM2019</strain>
    </source>
</reference>
<feature type="compositionally biased region" description="Basic and acidic residues" evidence="6">
    <location>
        <begin position="290"/>
        <end position="301"/>
    </location>
</feature>
<keyword evidence="2" id="KW-0732">Signal</keyword>
<comment type="caution">
    <text evidence="9">The sequence shown here is derived from an EMBL/GenBank/DDBJ whole genome shotgun (WGS) entry which is preliminary data.</text>
</comment>
<keyword evidence="7" id="KW-0472">Membrane</keyword>
<feature type="region of interest" description="Disordered" evidence="6">
    <location>
        <begin position="443"/>
        <end position="473"/>
    </location>
</feature>
<evidence type="ECO:0000313" key="9">
    <source>
        <dbReference type="EMBL" id="KAH7636540.1"/>
    </source>
</evidence>
<dbReference type="InterPro" id="IPR051940">
    <property type="entry name" value="Chitin_bind-dev_reg"/>
</dbReference>
<feature type="region of interest" description="Disordered" evidence="6">
    <location>
        <begin position="369"/>
        <end position="408"/>
    </location>
</feature>
<evidence type="ECO:0000256" key="3">
    <source>
        <dbReference type="ARBA" id="ARBA00022737"/>
    </source>
</evidence>
<dbReference type="InterPro" id="IPR036508">
    <property type="entry name" value="Chitin-bd_dom_sf"/>
</dbReference>
<dbReference type="PANTHER" id="PTHR23301">
    <property type="entry name" value="CHITIN BINDING PERITROPHIN-A"/>
    <property type="match status" value="1"/>
</dbReference>
<keyword evidence="1" id="KW-0147">Chitin-binding</keyword>
<feature type="compositionally biased region" description="Polar residues" evidence="6">
    <location>
        <begin position="594"/>
        <end position="603"/>
    </location>
</feature>
<keyword evidence="4" id="KW-1015">Disulfide bond</keyword>
<keyword evidence="7" id="KW-0812">Transmembrane</keyword>
<dbReference type="SUPFAM" id="SSF57625">
    <property type="entry name" value="Invertebrate chitin-binding proteins"/>
    <property type="match status" value="1"/>
</dbReference>
<keyword evidence="7" id="KW-1133">Transmembrane helix</keyword>
<dbReference type="AlphaFoldDB" id="A0A9D4NMG3"/>
<evidence type="ECO:0000256" key="5">
    <source>
        <dbReference type="ARBA" id="ARBA00023180"/>
    </source>
</evidence>
<name>A0A9D4NMG3_DERFA</name>
<organism evidence="9">
    <name type="scientific">Dermatophagoides farinae</name>
    <name type="common">American house dust mite</name>
    <dbReference type="NCBI Taxonomy" id="6954"/>
    <lineage>
        <taxon>Eukaryota</taxon>
        <taxon>Metazoa</taxon>
        <taxon>Ecdysozoa</taxon>
        <taxon>Arthropoda</taxon>
        <taxon>Chelicerata</taxon>
        <taxon>Arachnida</taxon>
        <taxon>Acari</taxon>
        <taxon>Acariformes</taxon>
        <taxon>Sarcoptiformes</taxon>
        <taxon>Astigmata</taxon>
        <taxon>Psoroptidia</taxon>
        <taxon>Analgoidea</taxon>
        <taxon>Pyroglyphidae</taxon>
        <taxon>Dermatophagoidinae</taxon>
        <taxon>Dermatophagoides</taxon>
    </lineage>
</organism>
<protein>
    <recommendedName>
        <fullName evidence="8">Chitin-binding type-2 domain-containing protein</fullName>
    </recommendedName>
</protein>
<dbReference type="SMART" id="SM00494">
    <property type="entry name" value="ChtBD2"/>
    <property type="match status" value="1"/>
</dbReference>
<feature type="compositionally biased region" description="Low complexity" evidence="6">
    <location>
        <begin position="608"/>
        <end position="624"/>
    </location>
</feature>
<dbReference type="Pfam" id="PF01607">
    <property type="entry name" value="CBM_14"/>
    <property type="match status" value="1"/>
</dbReference>
<dbReference type="EMBL" id="SDOV01000010">
    <property type="protein sequence ID" value="KAH7636540.1"/>
    <property type="molecule type" value="Genomic_DNA"/>
</dbReference>
<evidence type="ECO:0000256" key="6">
    <source>
        <dbReference type="SAM" id="MobiDB-lite"/>
    </source>
</evidence>
<evidence type="ECO:0000256" key="2">
    <source>
        <dbReference type="ARBA" id="ARBA00022729"/>
    </source>
</evidence>
<feature type="region of interest" description="Disordered" evidence="6">
    <location>
        <begin position="744"/>
        <end position="770"/>
    </location>
</feature>